<accession>A0AAN9VXZ3</accession>
<organism evidence="6 7">
    <name type="scientific">Gryllus longicercus</name>
    <dbReference type="NCBI Taxonomy" id="2509291"/>
    <lineage>
        <taxon>Eukaryota</taxon>
        <taxon>Metazoa</taxon>
        <taxon>Ecdysozoa</taxon>
        <taxon>Arthropoda</taxon>
        <taxon>Hexapoda</taxon>
        <taxon>Insecta</taxon>
        <taxon>Pterygota</taxon>
        <taxon>Neoptera</taxon>
        <taxon>Polyneoptera</taxon>
        <taxon>Orthoptera</taxon>
        <taxon>Ensifera</taxon>
        <taxon>Gryllidea</taxon>
        <taxon>Grylloidea</taxon>
        <taxon>Gryllidae</taxon>
        <taxon>Gryllinae</taxon>
        <taxon>Gryllus</taxon>
    </lineage>
</organism>
<dbReference type="PANTHER" id="PTHR18952">
    <property type="entry name" value="CARBONIC ANHYDRASE"/>
    <property type="match status" value="1"/>
</dbReference>
<keyword evidence="2 4" id="KW-0479">Metal-binding</keyword>
<dbReference type="PROSITE" id="PS00162">
    <property type="entry name" value="ALPHA_CA_1"/>
    <property type="match status" value="1"/>
</dbReference>
<dbReference type="GO" id="GO:0008270">
    <property type="term" value="F:zinc ion binding"/>
    <property type="evidence" value="ECO:0007669"/>
    <property type="project" value="UniProtKB-UniRule"/>
</dbReference>
<dbReference type="InterPro" id="IPR018338">
    <property type="entry name" value="Carbonic_anhydrase_a-class_CS"/>
</dbReference>
<dbReference type="PANTHER" id="PTHR18952:SF233">
    <property type="entry name" value="CARBONIC ANHYDRASE 14"/>
    <property type="match status" value="1"/>
</dbReference>
<comment type="cofactor">
    <cofactor evidence="4">
        <name>Zn(2+)</name>
        <dbReference type="ChEBI" id="CHEBI:29105"/>
    </cofactor>
</comment>
<reference evidence="6 7" key="1">
    <citation type="submission" date="2024-03" db="EMBL/GenBank/DDBJ databases">
        <title>The genome assembly and annotation of the cricket Gryllus longicercus Weissman &amp; Gray.</title>
        <authorList>
            <person name="Szrajer S."/>
            <person name="Gray D."/>
            <person name="Ylla G."/>
        </authorList>
    </citation>
    <scope>NUCLEOTIDE SEQUENCE [LARGE SCALE GENOMIC DNA]</scope>
    <source>
        <strain evidence="6">DAG 2021-001</strain>
        <tissue evidence="6">Whole body minus gut</tissue>
    </source>
</reference>
<keyword evidence="7" id="KW-1185">Reference proteome</keyword>
<proteinExistence type="inferred from homology"/>
<comment type="caution">
    <text evidence="6">The sequence shown here is derived from an EMBL/GenBank/DDBJ whole genome shotgun (WGS) entry which is preliminary data.</text>
</comment>
<dbReference type="GO" id="GO:0005737">
    <property type="term" value="C:cytoplasm"/>
    <property type="evidence" value="ECO:0007669"/>
    <property type="project" value="TreeGrafter"/>
</dbReference>
<dbReference type="PROSITE" id="PS51144">
    <property type="entry name" value="ALPHA_CA_2"/>
    <property type="match status" value="1"/>
</dbReference>
<comment type="function">
    <text evidence="4">Reversible hydration of carbon dioxide.</text>
</comment>
<dbReference type="GO" id="GO:0004089">
    <property type="term" value="F:carbonate dehydratase activity"/>
    <property type="evidence" value="ECO:0007669"/>
    <property type="project" value="UniProtKB-UniRule"/>
</dbReference>
<dbReference type="SMART" id="SM01057">
    <property type="entry name" value="Carb_anhydrase"/>
    <property type="match status" value="1"/>
</dbReference>
<dbReference type="AlphaFoldDB" id="A0AAN9VXZ3"/>
<evidence type="ECO:0000256" key="1">
    <source>
        <dbReference type="ARBA" id="ARBA00010718"/>
    </source>
</evidence>
<dbReference type="InterPro" id="IPR023561">
    <property type="entry name" value="Carbonic_anhydrase_a-class"/>
</dbReference>
<name>A0AAN9VXZ3_9ORTH</name>
<evidence type="ECO:0000256" key="4">
    <source>
        <dbReference type="RuleBase" id="RU367011"/>
    </source>
</evidence>
<keyword evidence="4" id="KW-0456">Lyase</keyword>
<evidence type="ECO:0000256" key="3">
    <source>
        <dbReference type="ARBA" id="ARBA00022833"/>
    </source>
</evidence>
<dbReference type="SUPFAM" id="SSF51069">
    <property type="entry name" value="Carbonic anhydrase"/>
    <property type="match status" value="1"/>
</dbReference>
<evidence type="ECO:0000259" key="5">
    <source>
        <dbReference type="PROSITE" id="PS51144"/>
    </source>
</evidence>
<dbReference type="CDD" id="cd00326">
    <property type="entry name" value="alpha_CA"/>
    <property type="match status" value="1"/>
</dbReference>
<dbReference type="EMBL" id="JAZDUA010000093">
    <property type="protein sequence ID" value="KAK7868487.1"/>
    <property type="molecule type" value="Genomic_DNA"/>
</dbReference>
<feature type="domain" description="Alpha-carbonic anhydrase" evidence="5">
    <location>
        <begin position="1"/>
        <end position="165"/>
    </location>
</feature>
<dbReference type="InterPro" id="IPR036398">
    <property type="entry name" value="CA_dom_sf"/>
</dbReference>
<dbReference type="Proteomes" id="UP001378592">
    <property type="component" value="Unassembled WGS sequence"/>
</dbReference>
<keyword evidence="3 4" id="KW-0862">Zinc</keyword>
<evidence type="ECO:0000313" key="6">
    <source>
        <dbReference type="EMBL" id="KAK7868487.1"/>
    </source>
</evidence>
<protein>
    <recommendedName>
        <fullName evidence="4">Carbonic anhydrase</fullName>
        <ecNumber evidence="4">4.2.1.1</ecNumber>
    </recommendedName>
</protein>
<evidence type="ECO:0000313" key="7">
    <source>
        <dbReference type="Proteomes" id="UP001378592"/>
    </source>
</evidence>
<comment type="catalytic activity">
    <reaction evidence="4">
        <text>hydrogencarbonate + H(+) = CO2 + H2O</text>
        <dbReference type="Rhea" id="RHEA:10748"/>
        <dbReference type="ChEBI" id="CHEBI:15377"/>
        <dbReference type="ChEBI" id="CHEBI:15378"/>
        <dbReference type="ChEBI" id="CHEBI:16526"/>
        <dbReference type="ChEBI" id="CHEBI:17544"/>
        <dbReference type="EC" id="4.2.1.1"/>
    </reaction>
</comment>
<dbReference type="Gene3D" id="3.10.200.10">
    <property type="entry name" value="Alpha carbonic anhydrase"/>
    <property type="match status" value="1"/>
</dbReference>
<dbReference type="InterPro" id="IPR001148">
    <property type="entry name" value="CA_dom"/>
</dbReference>
<gene>
    <name evidence="6" type="ORF">R5R35_001897</name>
</gene>
<dbReference type="EC" id="4.2.1.1" evidence="4"/>
<evidence type="ECO:0000256" key="2">
    <source>
        <dbReference type="ARBA" id="ARBA00022723"/>
    </source>
</evidence>
<sequence length="229" mass="26135">MHFHWGSNDNEGSEHTIEGFCFPMEMHVVHFKASYSTRKIAHQRKDGLVVTVYLFQIQEIDNRNLSSLIDALPSVCVPYSSTSIMPSSLEDYAPPFSNNYFLYWGSVNTVTCSHEILWFVCREPVGISRKQLYYFRKLKGPDHQPMANTFKGVQSLQNRSLFLVNGESPLDNTLKPLHLPPSSQIVRKVSHITGAQLQSAECFSVVDDDLVDIIPHAYSHNEKFLDKKK</sequence>
<dbReference type="Pfam" id="PF00194">
    <property type="entry name" value="Carb_anhydrase"/>
    <property type="match status" value="1"/>
</dbReference>
<comment type="similarity">
    <text evidence="1 4">Belongs to the alpha-carbonic anhydrase family.</text>
</comment>